<keyword evidence="3" id="KW-1185">Reference proteome</keyword>
<organism evidence="2 3">
    <name type="scientific">Terasakiella brassicae</name>
    <dbReference type="NCBI Taxonomy" id="1634917"/>
    <lineage>
        <taxon>Bacteria</taxon>
        <taxon>Pseudomonadati</taxon>
        <taxon>Pseudomonadota</taxon>
        <taxon>Alphaproteobacteria</taxon>
        <taxon>Rhodospirillales</taxon>
        <taxon>Terasakiellaceae</taxon>
        <taxon>Terasakiella</taxon>
    </lineage>
</organism>
<keyword evidence="1" id="KW-1133">Transmembrane helix</keyword>
<dbReference type="RefSeq" id="WP_188667015.1">
    <property type="nucleotide sequence ID" value="NZ_BMHV01000037.1"/>
</dbReference>
<dbReference type="EMBL" id="BMHV01000037">
    <property type="protein sequence ID" value="GGF75387.1"/>
    <property type="molecule type" value="Genomic_DNA"/>
</dbReference>
<accession>A0A917C8V4</accession>
<protein>
    <submittedName>
        <fullName evidence="2">Uncharacterized protein</fullName>
    </submittedName>
</protein>
<dbReference type="AlphaFoldDB" id="A0A917C8V4"/>
<sequence>MKKTIKLALWGLVILGSIIGAYKVLIALLDTNLGWPATAATAAIGIGFAVVPYCIARAVNEILYEVEL</sequence>
<evidence type="ECO:0000313" key="3">
    <source>
        <dbReference type="Proteomes" id="UP000632498"/>
    </source>
</evidence>
<reference evidence="2" key="2">
    <citation type="submission" date="2020-09" db="EMBL/GenBank/DDBJ databases">
        <authorList>
            <person name="Sun Q."/>
            <person name="Zhou Y."/>
        </authorList>
    </citation>
    <scope>NUCLEOTIDE SEQUENCE</scope>
    <source>
        <strain evidence="2">CGMCC 1.15254</strain>
    </source>
</reference>
<evidence type="ECO:0000313" key="2">
    <source>
        <dbReference type="EMBL" id="GGF75387.1"/>
    </source>
</evidence>
<feature type="transmembrane region" description="Helical" evidence="1">
    <location>
        <begin position="7"/>
        <end position="29"/>
    </location>
</feature>
<keyword evidence="1" id="KW-0472">Membrane</keyword>
<gene>
    <name evidence="2" type="ORF">GCM10011332_31720</name>
</gene>
<reference evidence="2" key="1">
    <citation type="journal article" date="2014" name="Int. J. Syst. Evol. Microbiol.">
        <title>Complete genome sequence of Corynebacterium casei LMG S-19264T (=DSM 44701T), isolated from a smear-ripened cheese.</title>
        <authorList>
            <consortium name="US DOE Joint Genome Institute (JGI-PGF)"/>
            <person name="Walter F."/>
            <person name="Albersmeier A."/>
            <person name="Kalinowski J."/>
            <person name="Ruckert C."/>
        </authorList>
    </citation>
    <scope>NUCLEOTIDE SEQUENCE</scope>
    <source>
        <strain evidence="2">CGMCC 1.15254</strain>
    </source>
</reference>
<proteinExistence type="predicted"/>
<keyword evidence="1" id="KW-0812">Transmembrane</keyword>
<dbReference type="Proteomes" id="UP000632498">
    <property type="component" value="Unassembled WGS sequence"/>
</dbReference>
<feature type="transmembrane region" description="Helical" evidence="1">
    <location>
        <begin position="35"/>
        <end position="55"/>
    </location>
</feature>
<comment type="caution">
    <text evidence="2">The sequence shown here is derived from an EMBL/GenBank/DDBJ whole genome shotgun (WGS) entry which is preliminary data.</text>
</comment>
<name>A0A917C8V4_9PROT</name>
<evidence type="ECO:0000256" key="1">
    <source>
        <dbReference type="SAM" id="Phobius"/>
    </source>
</evidence>